<dbReference type="Proteomes" id="UP000028007">
    <property type="component" value="Unassembled WGS sequence"/>
</dbReference>
<feature type="transmembrane region" description="Helical" evidence="1">
    <location>
        <begin position="497"/>
        <end position="518"/>
    </location>
</feature>
<feature type="transmembrane region" description="Helical" evidence="1">
    <location>
        <begin position="147"/>
        <end position="166"/>
    </location>
</feature>
<feature type="transmembrane region" description="Helical" evidence="1">
    <location>
        <begin position="256"/>
        <end position="277"/>
    </location>
</feature>
<organism evidence="2 3">
    <name type="scientific">Pedobacter antarcticus 4BY</name>
    <dbReference type="NCBI Taxonomy" id="1358423"/>
    <lineage>
        <taxon>Bacteria</taxon>
        <taxon>Pseudomonadati</taxon>
        <taxon>Bacteroidota</taxon>
        <taxon>Sphingobacteriia</taxon>
        <taxon>Sphingobacteriales</taxon>
        <taxon>Sphingobacteriaceae</taxon>
        <taxon>Pedobacter</taxon>
    </lineage>
</organism>
<dbReference type="eggNOG" id="COG1277">
    <property type="taxonomic scope" value="Bacteria"/>
</dbReference>
<evidence type="ECO:0000313" key="2">
    <source>
        <dbReference type="EMBL" id="KEQ29034.1"/>
    </source>
</evidence>
<accession>A0A081PEB1</accession>
<keyword evidence="3" id="KW-1185">Reference proteome</keyword>
<evidence type="ECO:0000256" key="1">
    <source>
        <dbReference type="SAM" id="Phobius"/>
    </source>
</evidence>
<comment type="caution">
    <text evidence="2">The sequence shown here is derived from an EMBL/GenBank/DDBJ whole genome shotgun (WGS) entry which is preliminary data.</text>
</comment>
<gene>
    <name evidence="2" type="ORF">N180_14075</name>
</gene>
<protein>
    <submittedName>
        <fullName evidence="2">Uncharacterized protein</fullName>
    </submittedName>
</protein>
<proteinExistence type="predicted"/>
<feature type="transmembrane region" description="Helical" evidence="1">
    <location>
        <begin position="21"/>
        <end position="38"/>
    </location>
</feature>
<feature type="transmembrane region" description="Helical" evidence="1">
    <location>
        <begin position="467"/>
        <end position="485"/>
    </location>
</feature>
<feature type="transmembrane region" description="Helical" evidence="1">
    <location>
        <begin position="409"/>
        <end position="430"/>
    </location>
</feature>
<keyword evidence="1" id="KW-0812">Transmembrane</keyword>
<dbReference type="AlphaFoldDB" id="A0A081PEB1"/>
<dbReference type="EMBL" id="JNFF01000088">
    <property type="protein sequence ID" value="KEQ29034.1"/>
    <property type="molecule type" value="Genomic_DNA"/>
</dbReference>
<feature type="transmembrane region" description="Helical" evidence="1">
    <location>
        <begin position="436"/>
        <end position="460"/>
    </location>
</feature>
<name>A0A081PEB1_9SPHI</name>
<feature type="transmembrane region" description="Helical" evidence="1">
    <location>
        <begin position="58"/>
        <end position="80"/>
    </location>
</feature>
<sequence length="526" mass="58987">MQYLYNIIKADYLQRTRSYSFLITLAVTVFIAYSFVPPDTAGYTTLSASGYRGVYNSAWVGYVSGIMTTVMLSFYGFVLVNSGIKKDIETEVGLIIATTSLTNFKYLLSKQISNYLVLLTITGITFMVSIVVFLVRGTDQPFILANFILPYLFFAIPALFVVAALAVTAEVFLGKRSILQFIIYFLLCGVCMSFINNKGGNDSSGVFDPFGLSLISKSITQHINTNFHENIKSVSFGFIFNGHKTYKFFEWEGLNWTSVFIFSRVVWIGFGLLLIYISSLFFHRFDFNQAVTNKKKKLQALASLKPVQLINPAGITRGILPPLSFNYGIFPLIRTEFLLLIRQGNKWLWLLNAALWGAMFLVPFDLAYNYLLPVLLFLQVTRWSELVTKEKTNRIHYFAYASYKPLQRMLPAQIIAGILLAISLSLPVIIRSISASNIYGVAGLLNGATLIVLLAVALGILTGGKKLFEIFFFLLTYAVINKVPLTDYLGSLPAHHTPFFILTVLAMNLALTGVLFLARAYQIRHL</sequence>
<feature type="transmembrane region" description="Helical" evidence="1">
    <location>
        <begin position="178"/>
        <end position="195"/>
    </location>
</feature>
<dbReference type="OrthoDB" id="6017159at2"/>
<feature type="transmembrane region" description="Helical" evidence="1">
    <location>
        <begin position="347"/>
        <end position="364"/>
    </location>
</feature>
<dbReference type="RefSeq" id="WP_037442928.1">
    <property type="nucleotide sequence ID" value="NZ_JNFF01000088.1"/>
</dbReference>
<feature type="transmembrane region" description="Helical" evidence="1">
    <location>
        <begin position="115"/>
        <end position="135"/>
    </location>
</feature>
<keyword evidence="1" id="KW-0472">Membrane</keyword>
<evidence type="ECO:0000313" key="3">
    <source>
        <dbReference type="Proteomes" id="UP000028007"/>
    </source>
</evidence>
<reference evidence="2 3" key="1">
    <citation type="journal article" date="1992" name="Int. J. Syst. Bacteriol.">
        <title>Sphingobacterium antarcticus sp. nov. a Psychrotrophic Bacterium from the Soils of Schirmacher Oasis, Antarctica.</title>
        <authorList>
            <person name="Shivaji S."/>
            <person name="Ray M.K."/>
            <person name="Rao N.S."/>
            <person name="Saiserr L."/>
            <person name="Jagannadham M.V."/>
            <person name="Kumar G.S."/>
            <person name="Reddy G."/>
            <person name="Bhargava P.M."/>
        </authorList>
    </citation>
    <scope>NUCLEOTIDE SEQUENCE [LARGE SCALE GENOMIC DNA]</scope>
    <source>
        <strain evidence="2 3">4BY</strain>
    </source>
</reference>
<keyword evidence="1" id="KW-1133">Transmembrane helix</keyword>